<evidence type="ECO:0000313" key="3">
    <source>
        <dbReference type="Proteomes" id="UP000196581"/>
    </source>
</evidence>
<organism evidence="2 3">
    <name type="scientific">Brevibacterium yomogidense</name>
    <dbReference type="NCBI Taxonomy" id="946573"/>
    <lineage>
        <taxon>Bacteria</taxon>
        <taxon>Bacillati</taxon>
        <taxon>Actinomycetota</taxon>
        <taxon>Actinomycetes</taxon>
        <taxon>Micrococcales</taxon>
        <taxon>Brevibacteriaceae</taxon>
        <taxon>Brevibacterium</taxon>
    </lineage>
</organism>
<proteinExistence type="predicted"/>
<gene>
    <name evidence="2" type="ORF">FM105_00210</name>
</gene>
<accession>A0A1X6WTL2</accession>
<dbReference type="Proteomes" id="UP000196581">
    <property type="component" value="Unassembled WGS sequence"/>
</dbReference>
<evidence type="ECO:0000256" key="1">
    <source>
        <dbReference type="SAM" id="MobiDB-lite"/>
    </source>
</evidence>
<name>A0A1X6WTL2_9MICO</name>
<dbReference type="AlphaFoldDB" id="A0A1X6WTL2"/>
<dbReference type="EMBL" id="FWFF01000001">
    <property type="protein sequence ID" value="SLM88382.1"/>
    <property type="molecule type" value="Genomic_DNA"/>
</dbReference>
<feature type="region of interest" description="Disordered" evidence="1">
    <location>
        <begin position="20"/>
        <end position="43"/>
    </location>
</feature>
<feature type="compositionally biased region" description="Basic and acidic residues" evidence="1">
    <location>
        <begin position="29"/>
        <end position="43"/>
    </location>
</feature>
<protein>
    <submittedName>
        <fullName evidence="2">Uncharacterized protein</fullName>
    </submittedName>
</protein>
<evidence type="ECO:0000313" key="2">
    <source>
        <dbReference type="EMBL" id="SLM88382.1"/>
    </source>
</evidence>
<reference evidence="3" key="1">
    <citation type="submission" date="2017-02" db="EMBL/GenBank/DDBJ databases">
        <authorList>
            <person name="Dridi B."/>
        </authorList>
    </citation>
    <scope>NUCLEOTIDE SEQUENCE [LARGE SCALE GENOMIC DNA]</scope>
    <source>
        <strain evidence="3">B Co 03.10</strain>
    </source>
</reference>
<keyword evidence="3" id="KW-1185">Reference proteome</keyword>
<sequence>MRDPAFVLCVECADAECGGTDADPQQSMELRRSAGMRQERDTPMTKIRWRASRFGT</sequence>